<dbReference type="InterPro" id="IPR029479">
    <property type="entry name" value="Nitroreductase"/>
</dbReference>
<evidence type="ECO:0000256" key="5">
    <source>
        <dbReference type="PIRNR" id="PIRNR005426"/>
    </source>
</evidence>
<dbReference type="AlphaFoldDB" id="A0A263BWH8"/>
<dbReference type="InterPro" id="IPR016446">
    <property type="entry name" value="Flavin_OxRdtase_Frp"/>
</dbReference>
<dbReference type="RefSeq" id="WP_094922599.1">
    <property type="nucleotide sequence ID" value="NZ_NPIA01000002.1"/>
</dbReference>
<protein>
    <submittedName>
        <fullName evidence="7">Nitroreductase A</fullName>
    </submittedName>
</protein>
<dbReference type="SUPFAM" id="SSF55469">
    <property type="entry name" value="FMN-dependent nitroreductase-like"/>
    <property type="match status" value="1"/>
</dbReference>
<sequence length="249" mass="28411">MNDVIQTLLQHRSIRKFENRLLDKEQIEAIVTSAQAASTSSNVQAYAIIGITDQYKKERLAQLSGDQPYVAKNGHLFIFCADLYRHKVIAETEQVDFSETLQSTEMYTVAVIDAALAAQNAAIAAESLGLGICYIGGLRNELYEVSKLLQTPEHVFPLFGLVVGYPAHTPEQKPRLPMSAMYYEEQYVHDTQKVRTSIEQYNDELRNYYDSRAKNSRLDTWSKQIIRKMSVPSRIYLKDFLKSKGFPMK</sequence>
<evidence type="ECO:0000313" key="8">
    <source>
        <dbReference type="Proteomes" id="UP000217083"/>
    </source>
</evidence>
<evidence type="ECO:0000313" key="7">
    <source>
        <dbReference type="EMBL" id="OZM57677.1"/>
    </source>
</evidence>
<feature type="domain" description="Nitroreductase" evidence="6">
    <location>
        <begin position="9"/>
        <end position="165"/>
    </location>
</feature>
<evidence type="ECO:0000256" key="4">
    <source>
        <dbReference type="ARBA" id="ARBA00023002"/>
    </source>
</evidence>
<organism evidence="7 8">
    <name type="scientific">Lottiidibacillus patelloidae</name>
    <dbReference type="NCBI Taxonomy" id="2670334"/>
    <lineage>
        <taxon>Bacteria</taxon>
        <taxon>Bacillati</taxon>
        <taxon>Bacillota</taxon>
        <taxon>Bacilli</taxon>
        <taxon>Bacillales</taxon>
        <taxon>Bacillaceae</taxon>
        <taxon>Lottiidibacillus</taxon>
    </lineage>
</organism>
<dbReference type="Gene3D" id="3.40.109.10">
    <property type="entry name" value="NADH Oxidase"/>
    <property type="match status" value="1"/>
</dbReference>
<accession>A0A263BWH8</accession>
<evidence type="ECO:0000256" key="2">
    <source>
        <dbReference type="ARBA" id="ARBA00022630"/>
    </source>
</evidence>
<comment type="similarity">
    <text evidence="1 5">Belongs to the flavin oxidoreductase frp family.</text>
</comment>
<evidence type="ECO:0000256" key="1">
    <source>
        <dbReference type="ARBA" id="ARBA00008366"/>
    </source>
</evidence>
<dbReference type="Pfam" id="PF00881">
    <property type="entry name" value="Nitroreductase"/>
    <property type="match status" value="1"/>
</dbReference>
<dbReference type="InterPro" id="IPR000415">
    <property type="entry name" value="Nitroreductase-like"/>
</dbReference>
<reference evidence="8" key="1">
    <citation type="submission" date="2017-08" db="EMBL/GenBank/DDBJ databases">
        <authorList>
            <person name="Huang Z."/>
        </authorList>
    </citation>
    <scope>NUCLEOTIDE SEQUENCE [LARGE SCALE GENOMIC DNA]</scope>
    <source>
        <strain evidence="8">SA5d-4</strain>
    </source>
</reference>
<dbReference type="EMBL" id="NPIA01000002">
    <property type="protein sequence ID" value="OZM57677.1"/>
    <property type="molecule type" value="Genomic_DNA"/>
</dbReference>
<keyword evidence="2 5" id="KW-0285">Flavoprotein</keyword>
<keyword evidence="4 5" id="KW-0560">Oxidoreductase</keyword>
<evidence type="ECO:0000256" key="3">
    <source>
        <dbReference type="ARBA" id="ARBA00022643"/>
    </source>
</evidence>
<gene>
    <name evidence="7" type="ORF">CIB95_04720</name>
</gene>
<name>A0A263BWH8_9BACI</name>
<evidence type="ECO:0000259" key="6">
    <source>
        <dbReference type="Pfam" id="PF00881"/>
    </source>
</evidence>
<keyword evidence="3 5" id="KW-0288">FMN</keyword>
<proteinExistence type="inferred from homology"/>
<dbReference type="PANTHER" id="PTHR43425">
    <property type="entry name" value="OXYGEN-INSENSITIVE NADPH NITROREDUCTASE"/>
    <property type="match status" value="1"/>
</dbReference>
<keyword evidence="8" id="KW-1185">Reference proteome</keyword>
<comment type="caution">
    <text evidence="7">The sequence shown here is derived from an EMBL/GenBank/DDBJ whole genome shotgun (WGS) entry which is preliminary data.</text>
</comment>
<keyword evidence="5" id="KW-0521">NADP</keyword>
<dbReference type="GO" id="GO:0016491">
    <property type="term" value="F:oxidoreductase activity"/>
    <property type="evidence" value="ECO:0007669"/>
    <property type="project" value="UniProtKB-UniRule"/>
</dbReference>
<reference evidence="7 8" key="2">
    <citation type="submission" date="2017-09" db="EMBL/GenBank/DDBJ databases">
        <title>Bacillus patelloidae sp. nov., isolated from the intestinal tract of a marine limpet.</title>
        <authorList>
            <person name="Liu R."/>
            <person name="Dong C."/>
            <person name="Shao Z."/>
        </authorList>
    </citation>
    <scope>NUCLEOTIDE SEQUENCE [LARGE SCALE GENOMIC DNA]</scope>
    <source>
        <strain evidence="7 8">SA5d-4</strain>
    </source>
</reference>
<dbReference type="PIRSF" id="PIRSF005426">
    <property type="entry name" value="Frp"/>
    <property type="match status" value="1"/>
</dbReference>
<dbReference type="NCBIfam" id="NF008033">
    <property type="entry name" value="PRK10765.1"/>
    <property type="match status" value="1"/>
</dbReference>
<dbReference type="PANTHER" id="PTHR43425:SF3">
    <property type="entry name" value="NADPH-DEPENDENT OXIDOREDUCTASE"/>
    <property type="match status" value="1"/>
</dbReference>
<dbReference type="CDD" id="cd02146">
    <property type="entry name" value="NfsA-like"/>
    <property type="match status" value="1"/>
</dbReference>
<dbReference type="Proteomes" id="UP000217083">
    <property type="component" value="Unassembled WGS sequence"/>
</dbReference>